<accession>A0A6G6ISL2</accession>
<dbReference type="InterPro" id="IPR046373">
    <property type="entry name" value="Acyl-CoA_Oxase/DH_mid-dom_sf"/>
</dbReference>
<evidence type="ECO:0000313" key="4">
    <source>
        <dbReference type="EMBL" id="QIE85984.1"/>
    </source>
</evidence>
<proteinExistence type="predicted"/>
<dbReference type="PANTHER" id="PTHR43884">
    <property type="entry name" value="ACYL-COA DEHYDROGENASE"/>
    <property type="match status" value="1"/>
</dbReference>
<dbReference type="InterPro" id="IPR036250">
    <property type="entry name" value="AcylCo_DH-like_C"/>
</dbReference>
<dbReference type="InterPro" id="IPR013786">
    <property type="entry name" value="AcylCoA_DH/ox_N"/>
</dbReference>
<dbReference type="Gene3D" id="2.40.110.10">
    <property type="entry name" value="Butyryl-CoA Dehydrogenase, subunit A, domain 2"/>
    <property type="match status" value="1"/>
</dbReference>
<dbReference type="Proteomes" id="UP000501063">
    <property type="component" value="Chromosome"/>
</dbReference>
<dbReference type="KEGG" id="pnt:G5B91_06770"/>
<dbReference type="InterPro" id="IPR013107">
    <property type="entry name" value="Acyl-CoA_DH_C"/>
</dbReference>
<dbReference type="InterPro" id="IPR037069">
    <property type="entry name" value="AcylCoA_DH/ox_N_sf"/>
</dbReference>
<gene>
    <name evidence="4" type="ORF">G5B91_06770</name>
</gene>
<dbReference type="Pfam" id="PF08028">
    <property type="entry name" value="Acyl-CoA_dh_2"/>
    <property type="match status" value="1"/>
</dbReference>
<dbReference type="Gene3D" id="1.10.540.10">
    <property type="entry name" value="Acyl-CoA dehydrogenase/oxidase, N-terminal domain"/>
    <property type="match status" value="1"/>
</dbReference>
<sequence length="407" mass="45526">MTTQMTAQIERFDKPAVRESLSDRIRPHLEAIAKRAASTETARMVPPENIALIRDAGFVRALIPAALGGDERDLWDYCHGIRTLAAACPSTAWVTGVTNVHPAGVTHFNKIVQEKVWATGPDTIICSSGSPQMKAKLTDGGILVTGRGRWASGCDHAEWAVVGVKVPDPSDSQYPERRYREYMFMAHRSEYQIDDTWYSTGMRGSGSKDLVFDNLFVDSSRMERLDALTFGYSHGAGTVDSWIARVPFPLLFAVFLPAVALGCADGMIDEFSKRQRSRKNAYTGAQGILNPAGYMRLAESVHELDSLSVYYRHLLEEMQRFGERGDRLTEQAFLDMQAKFPFIAARAVKVIDRLFEGAGASAIADFNRMQRFWRDGHTVRLHLGMDYDISLQHYGRYLMGLMPTPDL</sequence>
<dbReference type="EMBL" id="CP049140">
    <property type="protein sequence ID" value="QIE85984.1"/>
    <property type="molecule type" value="Genomic_DNA"/>
</dbReference>
<protein>
    <recommendedName>
        <fullName evidence="6">Acyl-CoA dehydrogenase</fullName>
    </recommendedName>
</protein>
<reference evidence="4 5" key="1">
    <citation type="submission" date="2020-02" db="EMBL/GenBank/DDBJ databases">
        <title>Integrative conjugative elements (ICEs) and plasmids drive adaptation of Pseudomonas nitroreducens strain HBP1 to wastewater environment.</title>
        <authorList>
            <person name="Sentchilo V."/>
            <person name="Carraro N."/>
            <person name="Bertelli C."/>
            <person name="van der Meer J.R."/>
        </authorList>
    </citation>
    <scope>NUCLEOTIDE SEQUENCE [LARGE SCALE GENOMIC DNA]</scope>
    <source>
        <strain evidence="4 5">HBP1</strain>
    </source>
</reference>
<dbReference type="SUPFAM" id="SSF47203">
    <property type="entry name" value="Acyl-CoA dehydrogenase C-terminal domain-like"/>
    <property type="match status" value="1"/>
</dbReference>
<dbReference type="GO" id="GO:0003995">
    <property type="term" value="F:acyl-CoA dehydrogenase activity"/>
    <property type="evidence" value="ECO:0007669"/>
    <property type="project" value="TreeGrafter"/>
</dbReference>
<dbReference type="InterPro" id="IPR009100">
    <property type="entry name" value="AcylCoA_DH/oxidase_NM_dom_sf"/>
</dbReference>
<dbReference type="RefSeq" id="WP_038803254.1">
    <property type="nucleotide sequence ID" value="NZ_CP049140.1"/>
</dbReference>
<dbReference type="PANTHER" id="PTHR43884:SF12">
    <property type="entry name" value="ISOVALERYL-COA DEHYDROGENASE, MITOCHONDRIAL-RELATED"/>
    <property type="match status" value="1"/>
</dbReference>
<evidence type="ECO:0008006" key="6">
    <source>
        <dbReference type="Google" id="ProtNLM"/>
    </source>
</evidence>
<feature type="domain" description="Acyl-CoA dehydrogenase/oxidase N-terminal" evidence="2">
    <location>
        <begin position="30"/>
        <end position="99"/>
    </location>
</feature>
<dbReference type="Gene3D" id="1.20.140.10">
    <property type="entry name" value="Butyryl-CoA Dehydrogenase, subunit A, domain 3"/>
    <property type="match status" value="1"/>
</dbReference>
<dbReference type="Pfam" id="PF02771">
    <property type="entry name" value="Acyl-CoA_dh_N"/>
    <property type="match status" value="1"/>
</dbReference>
<dbReference type="AlphaFoldDB" id="A0A6G6ISL2"/>
<organism evidence="4 5">
    <name type="scientific">Pseudomonas nitroreducens</name>
    <dbReference type="NCBI Taxonomy" id="46680"/>
    <lineage>
        <taxon>Bacteria</taxon>
        <taxon>Pseudomonadati</taxon>
        <taxon>Pseudomonadota</taxon>
        <taxon>Gammaproteobacteria</taxon>
        <taxon>Pseudomonadales</taxon>
        <taxon>Pseudomonadaceae</taxon>
        <taxon>Pseudomonas</taxon>
    </lineage>
</organism>
<keyword evidence="1" id="KW-0560">Oxidoreductase</keyword>
<dbReference type="PIRSF" id="PIRSF016578">
    <property type="entry name" value="HsaA"/>
    <property type="match status" value="1"/>
</dbReference>
<dbReference type="GO" id="GO:0050660">
    <property type="term" value="F:flavin adenine dinucleotide binding"/>
    <property type="evidence" value="ECO:0007669"/>
    <property type="project" value="InterPro"/>
</dbReference>
<dbReference type="SUPFAM" id="SSF56645">
    <property type="entry name" value="Acyl-CoA dehydrogenase NM domain-like"/>
    <property type="match status" value="1"/>
</dbReference>
<feature type="domain" description="Acyl-CoA dehydrogenase C-terminal" evidence="3">
    <location>
        <begin position="258"/>
        <end position="386"/>
    </location>
</feature>
<evidence type="ECO:0000259" key="3">
    <source>
        <dbReference type="Pfam" id="PF08028"/>
    </source>
</evidence>
<evidence type="ECO:0000259" key="2">
    <source>
        <dbReference type="Pfam" id="PF02771"/>
    </source>
</evidence>
<name>A0A6G6ISL2_PSENT</name>
<evidence type="ECO:0000313" key="5">
    <source>
        <dbReference type="Proteomes" id="UP000501063"/>
    </source>
</evidence>
<evidence type="ECO:0000256" key="1">
    <source>
        <dbReference type="ARBA" id="ARBA00023002"/>
    </source>
</evidence>